<name>A0ABV6DSA2_9BACL</name>
<dbReference type="Proteomes" id="UP001589776">
    <property type="component" value="Unassembled WGS sequence"/>
</dbReference>
<protein>
    <submittedName>
        <fullName evidence="1">Uncharacterized protein</fullName>
    </submittedName>
</protein>
<comment type="caution">
    <text evidence="1">The sequence shown here is derived from an EMBL/GenBank/DDBJ whole genome shotgun (WGS) entry which is preliminary data.</text>
</comment>
<dbReference type="EMBL" id="JBHLWN010000098">
    <property type="protein sequence ID" value="MFC0215527.1"/>
    <property type="molecule type" value="Genomic_DNA"/>
</dbReference>
<reference evidence="1 2" key="1">
    <citation type="submission" date="2024-09" db="EMBL/GenBank/DDBJ databases">
        <authorList>
            <person name="Sun Q."/>
            <person name="Mori K."/>
        </authorList>
    </citation>
    <scope>NUCLEOTIDE SEQUENCE [LARGE SCALE GENOMIC DNA]</scope>
    <source>
        <strain evidence="1 2">CCM 7759</strain>
    </source>
</reference>
<accession>A0ABV6DSA2</accession>
<dbReference type="RefSeq" id="WP_377472976.1">
    <property type="nucleotide sequence ID" value="NZ_JBHLWN010000098.1"/>
</dbReference>
<proteinExistence type="predicted"/>
<gene>
    <name evidence="1" type="ORF">ACFFK0_24335</name>
</gene>
<organism evidence="1 2">
    <name type="scientific">Paenibacillus chartarius</name>
    <dbReference type="NCBI Taxonomy" id="747481"/>
    <lineage>
        <taxon>Bacteria</taxon>
        <taxon>Bacillati</taxon>
        <taxon>Bacillota</taxon>
        <taxon>Bacilli</taxon>
        <taxon>Bacillales</taxon>
        <taxon>Paenibacillaceae</taxon>
        <taxon>Paenibacillus</taxon>
    </lineage>
</organism>
<keyword evidence="2" id="KW-1185">Reference proteome</keyword>
<sequence>MWIQDSNAFDRELAAKYAPVLYLDEAEPFVPVQIGVTALRPGDRSPSFNREFRHPSGHQGITIIEYAIYWDYDIQHLYELEHVWVYIDGGGRVIDGESSFHGKYLRTLLPDRSNLEDETHIRLYAQPGKHAFMPKVDYFALVPNLVECCTVDAGKDGLTVNRMLSDRIRSSPEIDRRVEEHLRSLAFVPSMRFRRHPLASDMFVEWPELLGQIPERLAACLAEIGYTGPLYV</sequence>
<evidence type="ECO:0000313" key="1">
    <source>
        <dbReference type="EMBL" id="MFC0215527.1"/>
    </source>
</evidence>
<evidence type="ECO:0000313" key="2">
    <source>
        <dbReference type="Proteomes" id="UP001589776"/>
    </source>
</evidence>